<feature type="non-terminal residue" evidence="1">
    <location>
        <position position="66"/>
    </location>
</feature>
<dbReference type="Gene3D" id="1.25.40.20">
    <property type="entry name" value="Ankyrin repeat-containing domain"/>
    <property type="match status" value="1"/>
</dbReference>
<dbReference type="InterPro" id="IPR002110">
    <property type="entry name" value="Ankyrin_rpt"/>
</dbReference>
<protein>
    <submittedName>
        <fullName evidence="1">Uncharacterized protein</fullName>
    </submittedName>
</protein>
<dbReference type="HOGENOM" id="CLU_000134_45_11_1"/>
<dbReference type="Proteomes" id="UP000054549">
    <property type="component" value="Unassembled WGS sequence"/>
</dbReference>
<reference evidence="1 2" key="1">
    <citation type="submission" date="2014-04" db="EMBL/GenBank/DDBJ databases">
        <title>Evolutionary Origins and Diversification of the Mycorrhizal Mutualists.</title>
        <authorList>
            <consortium name="DOE Joint Genome Institute"/>
            <consortium name="Mycorrhizal Genomics Consortium"/>
            <person name="Kohler A."/>
            <person name="Kuo A."/>
            <person name="Nagy L.G."/>
            <person name="Floudas D."/>
            <person name="Copeland A."/>
            <person name="Barry K.W."/>
            <person name="Cichocki N."/>
            <person name="Veneault-Fourrey C."/>
            <person name="LaButti K."/>
            <person name="Lindquist E.A."/>
            <person name="Lipzen A."/>
            <person name="Lundell T."/>
            <person name="Morin E."/>
            <person name="Murat C."/>
            <person name="Riley R."/>
            <person name="Ohm R."/>
            <person name="Sun H."/>
            <person name="Tunlid A."/>
            <person name="Henrissat B."/>
            <person name="Grigoriev I.V."/>
            <person name="Hibbett D.S."/>
            <person name="Martin F."/>
        </authorList>
    </citation>
    <scope>NUCLEOTIDE SEQUENCE [LARGE SCALE GENOMIC DNA]</scope>
    <source>
        <strain evidence="1 2">Koide BX008</strain>
    </source>
</reference>
<dbReference type="SUPFAM" id="SSF48403">
    <property type="entry name" value="Ankyrin repeat"/>
    <property type="match status" value="1"/>
</dbReference>
<name>A0A0C2SRY1_AMAMK</name>
<dbReference type="AlphaFoldDB" id="A0A0C2SRY1"/>
<dbReference type="InterPro" id="IPR036770">
    <property type="entry name" value="Ankyrin_rpt-contain_sf"/>
</dbReference>
<evidence type="ECO:0000313" key="2">
    <source>
        <dbReference type="Proteomes" id="UP000054549"/>
    </source>
</evidence>
<evidence type="ECO:0000313" key="1">
    <source>
        <dbReference type="EMBL" id="KIL66045.1"/>
    </source>
</evidence>
<organism evidence="1 2">
    <name type="scientific">Amanita muscaria (strain Koide BX008)</name>
    <dbReference type="NCBI Taxonomy" id="946122"/>
    <lineage>
        <taxon>Eukaryota</taxon>
        <taxon>Fungi</taxon>
        <taxon>Dikarya</taxon>
        <taxon>Basidiomycota</taxon>
        <taxon>Agaricomycotina</taxon>
        <taxon>Agaricomycetes</taxon>
        <taxon>Agaricomycetidae</taxon>
        <taxon>Agaricales</taxon>
        <taxon>Pluteineae</taxon>
        <taxon>Amanitaceae</taxon>
        <taxon>Amanita</taxon>
    </lineage>
</organism>
<dbReference type="STRING" id="946122.A0A0C2SRY1"/>
<dbReference type="EMBL" id="KN818238">
    <property type="protein sequence ID" value="KIL66045.1"/>
    <property type="molecule type" value="Genomic_DNA"/>
</dbReference>
<sequence>GAKDIVELLLDKGGDVNTQGGKYGNVLQAAIHKGARDIVELLVGKGVDVNAQGGEYGNALQAAIHK</sequence>
<feature type="non-terminal residue" evidence="1">
    <location>
        <position position="1"/>
    </location>
</feature>
<dbReference type="InParanoid" id="A0A0C2SRY1"/>
<dbReference type="OrthoDB" id="194358at2759"/>
<dbReference type="Pfam" id="PF12796">
    <property type="entry name" value="Ank_2"/>
    <property type="match status" value="1"/>
</dbReference>
<accession>A0A0C2SRY1</accession>
<gene>
    <name evidence="1" type="ORF">M378DRAFT_10342</name>
</gene>
<proteinExistence type="predicted"/>
<keyword evidence="2" id="KW-1185">Reference proteome</keyword>